<evidence type="ECO:0000313" key="12">
    <source>
        <dbReference type="Proteomes" id="UP000199012"/>
    </source>
</evidence>
<dbReference type="PROSITE" id="PS50887">
    <property type="entry name" value="GGDEF"/>
    <property type="match status" value="1"/>
</dbReference>
<dbReference type="STRING" id="988821.SAMN05421867_10769"/>
<dbReference type="OrthoDB" id="23692at2"/>
<protein>
    <submittedName>
        <fullName evidence="11">PAS domain S-box-containing protein/diguanylate cyclase (GGDEF) domain-containing protein</fullName>
    </submittedName>
</protein>
<feature type="domain" description="PAS" evidence="8">
    <location>
        <begin position="391"/>
        <end position="443"/>
    </location>
</feature>
<dbReference type="AlphaFoldDB" id="A0A1I0YD35"/>
<name>A0A1I0YD35_9CELL</name>
<feature type="transmembrane region" description="Helical" evidence="7">
    <location>
        <begin position="103"/>
        <end position="122"/>
    </location>
</feature>
<dbReference type="SUPFAM" id="SSF55073">
    <property type="entry name" value="Nucleotide cyclase"/>
    <property type="match status" value="1"/>
</dbReference>
<proteinExistence type="predicted"/>
<organism evidence="11 12">
    <name type="scientific">Cellulomonas marina</name>
    <dbReference type="NCBI Taxonomy" id="988821"/>
    <lineage>
        <taxon>Bacteria</taxon>
        <taxon>Bacillati</taxon>
        <taxon>Actinomycetota</taxon>
        <taxon>Actinomycetes</taxon>
        <taxon>Micrococcales</taxon>
        <taxon>Cellulomonadaceae</taxon>
        <taxon>Cellulomonas</taxon>
    </lineage>
</organism>
<feature type="transmembrane region" description="Helical" evidence="7">
    <location>
        <begin position="29"/>
        <end position="46"/>
    </location>
</feature>
<feature type="domain" description="PAC" evidence="9">
    <location>
        <begin position="473"/>
        <end position="525"/>
    </location>
</feature>
<dbReference type="Gene3D" id="3.30.70.270">
    <property type="match status" value="1"/>
</dbReference>
<feature type="transmembrane region" description="Helical" evidence="7">
    <location>
        <begin position="142"/>
        <end position="165"/>
    </location>
</feature>
<dbReference type="InterPro" id="IPR013655">
    <property type="entry name" value="PAS_fold_3"/>
</dbReference>
<dbReference type="PROSITE" id="PS50112">
    <property type="entry name" value="PAS"/>
    <property type="match status" value="2"/>
</dbReference>
<feature type="domain" description="PAS" evidence="8">
    <location>
        <begin position="526"/>
        <end position="600"/>
    </location>
</feature>
<evidence type="ECO:0000256" key="1">
    <source>
        <dbReference type="ARBA" id="ARBA00004651"/>
    </source>
</evidence>
<evidence type="ECO:0000256" key="7">
    <source>
        <dbReference type="SAM" id="Phobius"/>
    </source>
</evidence>
<dbReference type="PANTHER" id="PTHR44757">
    <property type="entry name" value="DIGUANYLATE CYCLASE DGCP"/>
    <property type="match status" value="1"/>
</dbReference>
<dbReference type="InterPro" id="IPR043128">
    <property type="entry name" value="Rev_trsase/Diguanyl_cyclase"/>
</dbReference>
<feature type="region of interest" description="Disordered" evidence="6">
    <location>
        <begin position="831"/>
        <end position="874"/>
    </location>
</feature>
<dbReference type="InterPro" id="IPR052155">
    <property type="entry name" value="Biofilm_reg_signaling"/>
</dbReference>
<dbReference type="NCBIfam" id="TIGR00229">
    <property type="entry name" value="sensory_box"/>
    <property type="match status" value="2"/>
</dbReference>
<dbReference type="InterPro" id="IPR000160">
    <property type="entry name" value="GGDEF_dom"/>
</dbReference>
<dbReference type="CDD" id="cd01949">
    <property type="entry name" value="GGDEF"/>
    <property type="match status" value="1"/>
</dbReference>
<reference evidence="11 12" key="1">
    <citation type="submission" date="2016-10" db="EMBL/GenBank/DDBJ databases">
        <authorList>
            <person name="de Groot N.N."/>
        </authorList>
    </citation>
    <scope>NUCLEOTIDE SEQUENCE [LARGE SCALE GENOMIC DNA]</scope>
    <source>
        <strain evidence="11 12">CGMCC 4.6945</strain>
    </source>
</reference>
<dbReference type="Proteomes" id="UP000199012">
    <property type="component" value="Unassembled WGS sequence"/>
</dbReference>
<dbReference type="NCBIfam" id="TIGR00254">
    <property type="entry name" value="GGDEF"/>
    <property type="match status" value="1"/>
</dbReference>
<dbReference type="SMART" id="SM00091">
    <property type="entry name" value="PAS"/>
    <property type="match status" value="3"/>
</dbReference>
<evidence type="ECO:0000259" key="10">
    <source>
        <dbReference type="PROSITE" id="PS50887"/>
    </source>
</evidence>
<dbReference type="Pfam" id="PF08447">
    <property type="entry name" value="PAS_3"/>
    <property type="match status" value="1"/>
</dbReference>
<keyword evidence="4 7" id="KW-1133">Transmembrane helix</keyword>
<feature type="domain" description="GGDEF" evidence="10">
    <location>
        <begin position="701"/>
        <end position="833"/>
    </location>
</feature>
<dbReference type="Pfam" id="PF13426">
    <property type="entry name" value="PAS_9"/>
    <property type="match status" value="1"/>
</dbReference>
<evidence type="ECO:0000259" key="9">
    <source>
        <dbReference type="PROSITE" id="PS50113"/>
    </source>
</evidence>
<evidence type="ECO:0000256" key="6">
    <source>
        <dbReference type="SAM" id="MobiDB-lite"/>
    </source>
</evidence>
<evidence type="ECO:0000259" key="8">
    <source>
        <dbReference type="PROSITE" id="PS50112"/>
    </source>
</evidence>
<feature type="domain" description="PAC" evidence="9">
    <location>
        <begin position="604"/>
        <end position="661"/>
    </location>
</feature>
<dbReference type="InterPro" id="IPR035965">
    <property type="entry name" value="PAS-like_dom_sf"/>
</dbReference>
<dbReference type="SUPFAM" id="SSF55785">
    <property type="entry name" value="PYP-like sensor domain (PAS domain)"/>
    <property type="match status" value="3"/>
</dbReference>
<feature type="transmembrane region" description="Helical" evidence="7">
    <location>
        <begin position="66"/>
        <end position="91"/>
    </location>
</feature>
<gene>
    <name evidence="11" type="ORF">SAMN05421867_10769</name>
</gene>
<evidence type="ECO:0000313" key="11">
    <source>
        <dbReference type="EMBL" id="SFB11151.1"/>
    </source>
</evidence>
<evidence type="ECO:0000256" key="3">
    <source>
        <dbReference type="ARBA" id="ARBA00022692"/>
    </source>
</evidence>
<dbReference type="GO" id="GO:0005886">
    <property type="term" value="C:plasma membrane"/>
    <property type="evidence" value="ECO:0007669"/>
    <property type="project" value="UniProtKB-SubCell"/>
</dbReference>
<dbReference type="InterPro" id="IPR007895">
    <property type="entry name" value="MASE1"/>
</dbReference>
<dbReference type="InterPro" id="IPR001610">
    <property type="entry name" value="PAC"/>
</dbReference>
<dbReference type="CDD" id="cd00130">
    <property type="entry name" value="PAS"/>
    <property type="match status" value="2"/>
</dbReference>
<comment type="subcellular location">
    <subcellularLocation>
        <location evidence="1">Cell membrane</location>
        <topology evidence="1">Multi-pass membrane protein</topology>
    </subcellularLocation>
</comment>
<feature type="transmembrane region" description="Helical" evidence="7">
    <location>
        <begin position="185"/>
        <end position="209"/>
    </location>
</feature>
<dbReference type="PROSITE" id="PS50113">
    <property type="entry name" value="PAC"/>
    <property type="match status" value="2"/>
</dbReference>
<dbReference type="Gene3D" id="3.30.450.20">
    <property type="entry name" value="PAS domain"/>
    <property type="match status" value="3"/>
</dbReference>
<evidence type="ECO:0000256" key="4">
    <source>
        <dbReference type="ARBA" id="ARBA00022989"/>
    </source>
</evidence>
<keyword evidence="2" id="KW-1003">Cell membrane</keyword>
<dbReference type="Pfam" id="PF00990">
    <property type="entry name" value="GGDEF"/>
    <property type="match status" value="1"/>
</dbReference>
<dbReference type="EMBL" id="FOKA01000007">
    <property type="protein sequence ID" value="SFB11151.1"/>
    <property type="molecule type" value="Genomic_DNA"/>
</dbReference>
<dbReference type="SMART" id="SM00267">
    <property type="entry name" value="GGDEF"/>
    <property type="match status" value="1"/>
</dbReference>
<keyword evidence="3 7" id="KW-0812">Transmembrane</keyword>
<evidence type="ECO:0000256" key="2">
    <source>
        <dbReference type="ARBA" id="ARBA00022475"/>
    </source>
</evidence>
<dbReference type="InterPro" id="IPR029787">
    <property type="entry name" value="Nucleotide_cyclase"/>
</dbReference>
<dbReference type="InterPro" id="IPR000700">
    <property type="entry name" value="PAS-assoc_C"/>
</dbReference>
<evidence type="ECO:0000256" key="5">
    <source>
        <dbReference type="ARBA" id="ARBA00023136"/>
    </source>
</evidence>
<sequence length="874" mass="91256">MDRAVAVVTLAVIAGATNALTGTGGALGTAFAAANAAQAVVACAVTRGLQRRHGREAWRLRDLADLAALVAGAVAGSVAAAGIGPVALHLLRDEPLLPAAGAWVLRNAASTFVLTAVLLRVADRAGDRSRLAGPLRARPAELLAACGVVVVGYGVVFAQPVQLPVAFLVLPLSMWLALRFDTTVAALHLVPVGVLVVVATTAGLGPFAVHGPAARVLLAQAFVAVGALVTLVLALQRDERHAATEHLVASERRADRHAALMETVFATTADALSVYDERGVAVLRNPAAQEMFPDLPDGVDREGWGSYFGLSHVDGAPVDPEELPVVRALRGQVVDDVDLLVRTPGEPDGRVLNLRAHPMPGSSRAGWSGGAVLAARDVTAVRRATEQITHARDRYAALLAAATEQAIVACDTDGAITVFNAGAERMLGYRAEEVVGRPIALLHDPRELVERGTELDVPATAVVATMAARRDSTARRWTYRRRDGATLPVSLTISPTSDEYGDRDGAICVASDITSQVATEARLHDSERLFRLAFDEAPIAMMIVGLQGEDAGLVLRTNATTSVFTGLTEAELRRRDVHSLTHPDDRDACRASFRPFLDGACAETREEKRYLHADGTVRRGMMTATVVAPADGGGTTIAEPYLLCLVEDVTARRQAEEALRHQALHDALTGLPNRTLLVERLAAALADGGAADGREADGRAPAAGLLFCDLDGFKSVNDSAGHAAGDGVLREVASRFAACVGPAVTLARLGGDEFAVVLPGAVDESALRRAAERLVAALCTPVRADGAEHVLGVSVGTALGLPDESADAVIARADAAMYAAKRAGKNRVHAAGLLPRPRPGPDAERLAGVASRGAAEGRPTGSSRHLPARSSMRA</sequence>
<dbReference type="Pfam" id="PF05231">
    <property type="entry name" value="MASE1"/>
    <property type="match status" value="1"/>
</dbReference>
<dbReference type="InterPro" id="IPR000014">
    <property type="entry name" value="PAS"/>
</dbReference>
<dbReference type="PANTHER" id="PTHR44757:SF2">
    <property type="entry name" value="BIOFILM ARCHITECTURE MAINTENANCE PROTEIN MBAA"/>
    <property type="match status" value="1"/>
</dbReference>
<accession>A0A1I0YD35</accession>
<feature type="transmembrane region" description="Helical" evidence="7">
    <location>
        <begin position="216"/>
        <end position="235"/>
    </location>
</feature>
<keyword evidence="12" id="KW-1185">Reference proteome</keyword>
<dbReference type="SMART" id="SM00086">
    <property type="entry name" value="PAC"/>
    <property type="match status" value="2"/>
</dbReference>
<keyword evidence="5 7" id="KW-0472">Membrane</keyword>